<dbReference type="SUPFAM" id="SSF54197">
    <property type="entry name" value="HIT-like"/>
    <property type="match status" value="1"/>
</dbReference>
<dbReference type="EMBL" id="GL984004">
    <property type="protein sequence ID" value="EGR30371.1"/>
    <property type="molecule type" value="Genomic_DNA"/>
</dbReference>
<dbReference type="FunCoup" id="G0QWN6">
    <property type="interactions" value="35"/>
</dbReference>
<dbReference type="eggNOG" id="KOG3379">
    <property type="taxonomic scope" value="Eukaryota"/>
</dbReference>
<dbReference type="RefSeq" id="XP_004031958.1">
    <property type="nucleotide sequence ID" value="XM_004031910.1"/>
</dbReference>
<dbReference type="GeneID" id="14906482"/>
<sequence>MINTLKLGQYNIPQQFILWQKSYTCAIIPCVQLMPGHILLLPKRYVSNFCELEAGENHQPENPDSIDQIYVHIIPRRKGDYQKNDDIYFVLENYDKEFAKQYQNTISSTNSFSNAAIEIQGQETKKYKTFLDQFWQEEYNQQ</sequence>
<dbReference type="InterPro" id="IPR051884">
    <property type="entry name" value="Bis(5'-adenosyl)-TPase_reg"/>
</dbReference>
<dbReference type="OMA" id="FIHIIPR"/>
<dbReference type="OrthoDB" id="680339at2759"/>
<dbReference type="InterPro" id="IPR036265">
    <property type="entry name" value="HIT-like_sf"/>
</dbReference>
<dbReference type="PANTHER" id="PTHR46243:SF1">
    <property type="entry name" value="BIS(5'-ADENOSYL)-TRIPHOSPHATASE"/>
    <property type="match status" value="1"/>
</dbReference>
<dbReference type="STRING" id="857967.G0QWN6"/>
<dbReference type="Proteomes" id="UP000008983">
    <property type="component" value="Unassembled WGS sequence"/>
</dbReference>
<protein>
    <recommendedName>
        <fullName evidence="3">HIT domain-containing protein</fullName>
    </recommendedName>
</protein>
<evidence type="ECO:0000313" key="2">
    <source>
        <dbReference type="Proteomes" id="UP000008983"/>
    </source>
</evidence>
<organism evidence="1 2">
    <name type="scientific">Ichthyophthirius multifiliis</name>
    <name type="common">White spot disease agent</name>
    <name type="synonym">Ich</name>
    <dbReference type="NCBI Taxonomy" id="5932"/>
    <lineage>
        <taxon>Eukaryota</taxon>
        <taxon>Sar</taxon>
        <taxon>Alveolata</taxon>
        <taxon>Ciliophora</taxon>
        <taxon>Intramacronucleata</taxon>
        <taxon>Oligohymenophorea</taxon>
        <taxon>Hymenostomatida</taxon>
        <taxon>Ophryoglenina</taxon>
        <taxon>Ichthyophthirius</taxon>
    </lineage>
</organism>
<evidence type="ECO:0008006" key="3">
    <source>
        <dbReference type="Google" id="ProtNLM"/>
    </source>
</evidence>
<proteinExistence type="predicted"/>
<gene>
    <name evidence="1" type="ORF">IMG5_133660</name>
</gene>
<dbReference type="AlphaFoldDB" id="G0QWN6"/>
<dbReference type="PANTHER" id="PTHR46243">
    <property type="entry name" value="BIS(5'-ADENOSYL)-TRIPHOSPHATASE"/>
    <property type="match status" value="1"/>
</dbReference>
<dbReference type="InParanoid" id="G0QWN6"/>
<accession>G0QWN6</accession>
<keyword evidence="2" id="KW-1185">Reference proteome</keyword>
<reference evidence="1 2" key="1">
    <citation type="submission" date="2011-07" db="EMBL/GenBank/DDBJ databases">
        <authorList>
            <person name="Coyne R."/>
            <person name="Brami D."/>
            <person name="Johnson J."/>
            <person name="Hostetler J."/>
            <person name="Hannick L."/>
            <person name="Clark T."/>
            <person name="Cassidy-Hanley D."/>
            <person name="Inman J."/>
        </authorList>
    </citation>
    <scope>NUCLEOTIDE SEQUENCE [LARGE SCALE GENOMIC DNA]</scope>
    <source>
        <strain evidence="1 2">G5</strain>
    </source>
</reference>
<evidence type="ECO:0000313" key="1">
    <source>
        <dbReference type="EMBL" id="EGR30371.1"/>
    </source>
</evidence>
<dbReference type="Gene3D" id="3.30.428.10">
    <property type="entry name" value="HIT-like"/>
    <property type="match status" value="2"/>
</dbReference>
<name>G0QWN6_ICHMU</name>